<dbReference type="GO" id="GO:0005829">
    <property type="term" value="C:cytosol"/>
    <property type="evidence" value="ECO:0007669"/>
    <property type="project" value="TreeGrafter"/>
</dbReference>
<evidence type="ECO:0000313" key="5">
    <source>
        <dbReference type="EMBL" id="CAI8038278.1"/>
    </source>
</evidence>
<keyword evidence="5" id="KW-0689">Ribosomal protein</keyword>
<dbReference type="Proteomes" id="UP001174909">
    <property type="component" value="Unassembled WGS sequence"/>
</dbReference>
<dbReference type="EMBL" id="CASHTH010002987">
    <property type="protein sequence ID" value="CAI8038278.1"/>
    <property type="molecule type" value="Genomic_DNA"/>
</dbReference>
<keyword evidence="1 5" id="KW-0489">Methyltransferase</keyword>
<dbReference type="GO" id="GO:0036009">
    <property type="term" value="F:protein-glutamine N-methyltransferase activity"/>
    <property type="evidence" value="ECO:0007669"/>
    <property type="project" value="InterPro"/>
</dbReference>
<dbReference type="GO" id="GO:0005840">
    <property type="term" value="C:ribosome"/>
    <property type="evidence" value="ECO:0007669"/>
    <property type="project" value="UniProtKB-KW"/>
</dbReference>
<evidence type="ECO:0000313" key="6">
    <source>
        <dbReference type="Proteomes" id="UP001174909"/>
    </source>
</evidence>
<name>A0AA35SYP0_GEOBA</name>
<dbReference type="InterPro" id="IPR004556">
    <property type="entry name" value="HemK-like"/>
</dbReference>
<dbReference type="NCBIfam" id="TIGR03533">
    <property type="entry name" value="L3_gln_methyl"/>
    <property type="match status" value="1"/>
</dbReference>
<dbReference type="SUPFAM" id="SSF53335">
    <property type="entry name" value="S-adenosyl-L-methionine-dependent methyltransferases"/>
    <property type="match status" value="1"/>
</dbReference>
<dbReference type="CDD" id="cd02440">
    <property type="entry name" value="AdoMet_MTases"/>
    <property type="match status" value="1"/>
</dbReference>
<accession>A0AA35SYP0</accession>
<dbReference type="InterPro" id="IPR017127">
    <property type="entry name" value="Ribosome_uL3_MTase"/>
</dbReference>
<dbReference type="Gene3D" id="1.10.8.10">
    <property type="entry name" value="DNA helicase RuvA subunit, C-terminal domain"/>
    <property type="match status" value="1"/>
</dbReference>
<dbReference type="GO" id="GO:0003676">
    <property type="term" value="F:nucleic acid binding"/>
    <property type="evidence" value="ECO:0007669"/>
    <property type="project" value="InterPro"/>
</dbReference>
<proteinExistence type="predicted"/>
<comment type="caution">
    <text evidence="5">The sequence shown here is derived from an EMBL/GenBank/DDBJ whole genome shotgun (WGS) entry which is preliminary data.</text>
</comment>
<evidence type="ECO:0000256" key="2">
    <source>
        <dbReference type="ARBA" id="ARBA00022679"/>
    </source>
</evidence>
<evidence type="ECO:0000256" key="3">
    <source>
        <dbReference type="ARBA" id="ARBA00022691"/>
    </source>
</evidence>
<gene>
    <name evidence="5" type="ORF">GBAR_LOCUS21341</name>
</gene>
<keyword evidence="6" id="KW-1185">Reference proteome</keyword>
<evidence type="ECO:0000256" key="1">
    <source>
        <dbReference type="ARBA" id="ARBA00022603"/>
    </source>
</evidence>
<feature type="domain" description="Methyltransferase small" evidence="4">
    <location>
        <begin position="128"/>
        <end position="205"/>
    </location>
</feature>
<dbReference type="PROSITE" id="PS00092">
    <property type="entry name" value="N6_MTASE"/>
    <property type="match status" value="1"/>
</dbReference>
<dbReference type="AlphaFoldDB" id="A0AA35SYP0"/>
<dbReference type="NCBIfam" id="TIGR00536">
    <property type="entry name" value="hemK_fam"/>
    <property type="match status" value="1"/>
</dbReference>
<dbReference type="PANTHER" id="PTHR47806">
    <property type="entry name" value="50S RIBOSOMAL PROTEIN L3 GLUTAMINE METHYLTRANSFERASE"/>
    <property type="match status" value="1"/>
</dbReference>
<reference evidence="5" key="1">
    <citation type="submission" date="2023-03" db="EMBL/GenBank/DDBJ databases">
        <authorList>
            <person name="Steffen K."/>
            <person name="Cardenas P."/>
        </authorList>
    </citation>
    <scope>NUCLEOTIDE SEQUENCE</scope>
</reference>
<keyword evidence="2" id="KW-0808">Transferase</keyword>
<keyword evidence="3" id="KW-0949">S-adenosyl-L-methionine</keyword>
<dbReference type="Gene3D" id="3.40.50.150">
    <property type="entry name" value="Vaccinia Virus protein VP39"/>
    <property type="match status" value="1"/>
</dbReference>
<organism evidence="5 6">
    <name type="scientific">Geodia barretti</name>
    <name type="common">Barrett's horny sponge</name>
    <dbReference type="NCBI Taxonomy" id="519541"/>
    <lineage>
        <taxon>Eukaryota</taxon>
        <taxon>Metazoa</taxon>
        <taxon>Porifera</taxon>
        <taxon>Demospongiae</taxon>
        <taxon>Heteroscleromorpha</taxon>
        <taxon>Tetractinellida</taxon>
        <taxon>Astrophorina</taxon>
        <taxon>Geodiidae</taxon>
        <taxon>Geodia</taxon>
    </lineage>
</organism>
<dbReference type="GO" id="GO:0032259">
    <property type="term" value="P:methylation"/>
    <property type="evidence" value="ECO:0007669"/>
    <property type="project" value="UniProtKB-KW"/>
</dbReference>
<dbReference type="InterPro" id="IPR002052">
    <property type="entry name" value="DNA_methylase_N6_adenine_CS"/>
</dbReference>
<sequence length="302" mass="34240">MRANQPVTVADHVDWAEQRLTQSKVHSSHGCTSLRDESIWATLHVANLIDQEYEDVHDQNLSEIESSALRELVERRIETRKPLAYLIRESWFAGYAFYIDERAIVPRSHIGDLIQDGFGPWVNPAQIHRILDLCTGSGCIAVSLALCFPKASIDASDIDADALEVARINIERFQCNEQVRVVQSDLYDNLATQQYDLIVSNPPYIDSSWIDSLPKEYQHEPRHAFEAGEDGLDFAQRILSQSRNHLTDHGFLLMELGNSADELEAQFPNVPFLWLTSRSGESVVLLISAEELKMYESEFALP</sequence>
<dbReference type="PIRSF" id="PIRSF037167">
    <property type="entry name" value="Mtase_YfcB_prd"/>
    <property type="match status" value="1"/>
</dbReference>
<dbReference type="PANTHER" id="PTHR47806:SF1">
    <property type="entry name" value="RIBOSOMAL PROTEIN UL3 GLUTAMINE METHYLTRANSFERASE"/>
    <property type="match status" value="1"/>
</dbReference>
<dbReference type="InterPro" id="IPR029063">
    <property type="entry name" value="SAM-dependent_MTases_sf"/>
</dbReference>
<dbReference type="Pfam" id="PF05175">
    <property type="entry name" value="MTS"/>
    <property type="match status" value="1"/>
</dbReference>
<keyword evidence="5" id="KW-0687">Ribonucleoprotein</keyword>
<dbReference type="InterPro" id="IPR007848">
    <property type="entry name" value="Small_mtfrase_dom"/>
</dbReference>
<protein>
    <submittedName>
        <fullName evidence="5">50S ribosomal protein L3 glutamine methyltransferase</fullName>
    </submittedName>
</protein>
<evidence type="ECO:0000259" key="4">
    <source>
        <dbReference type="Pfam" id="PF05175"/>
    </source>
</evidence>